<accession>A0A3P7JCS2</accession>
<dbReference type="EMBL" id="UYYB01095935">
    <property type="protein sequence ID" value="VDM75854.1"/>
    <property type="molecule type" value="Genomic_DNA"/>
</dbReference>
<keyword evidence="2" id="KW-0813">Transport</keyword>
<dbReference type="PANTHER" id="PTHR45628">
    <property type="entry name" value="VOLTAGE-DEPENDENT CALCIUM CHANNEL TYPE A SUBUNIT ALPHA-1"/>
    <property type="match status" value="1"/>
</dbReference>
<feature type="transmembrane region" description="Helical" evidence="14">
    <location>
        <begin position="42"/>
        <end position="62"/>
    </location>
</feature>
<dbReference type="AlphaFoldDB" id="A0A3P7JCS2"/>
<dbReference type="GO" id="GO:0045202">
    <property type="term" value="C:synapse"/>
    <property type="evidence" value="ECO:0007669"/>
    <property type="project" value="GOC"/>
</dbReference>
<name>A0A3P7JCS2_STRVU</name>
<evidence type="ECO:0000256" key="8">
    <source>
        <dbReference type="ARBA" id="ARBA00022989"/>
    </source>
</evidence>
<dbReference type="PANTHER" id="PTHR45628:SF7">
    <property type="entry name" value="VOLTAGE-DEPENDENT CALCIUM CHANNEL TYPE A SUBUNIT ALPHA-1"/>
    <property type="match status" value="1"/>
</dbReference>
<evidence type="ECO:0000256" key="1">
    <source>
        <dbReference type="ARBA" id="ARBA00004141"/>
    </source>
</evidence>
<dbReference type="Proteomes" id="UP000270094">
    <property type="component" value="Unassembled WGS sequence"/>
</dbReference>
<dbReference type="InterPro" id="IPR050599">
    <property type="entry name" value="VDCC_alpha-1_subunit"/>
</dbReference>
<evidence type="ECO:0000256" key="2">
    <source>
        <dbReference type="ARBA" id="ARBA00022448"/>
    </source>
</evidence>
<keyword evidence="9" id="KW-0406">Ion transport</keyword>
<reference evidence="16 17" key="1">
    <citation type="submission" date="2018-11" db="EMBL/GenBank/DDBJ databases">
        <authorList>
            <consortium name="Pathogen Informatics"/>
        </authorList>
    </citation>
    <scope>NUCLEOTIDE SEQUENCE [LARGE SCALE GENOMIC DNA]</scope>
</reference>
<evidence type="ECO:0000256" key="12">
    <source>
        <dbReference type="ARBA" id="ARBA00023303"/>
    </source>
</evidence>
<evidence type="ECO:0000256" key="6">
    <source>
        <dbReference type="ARBA" id="ARBA00022837"/>
    </source>
</evidence>
<evidence type="ECO:0000256" key="10">
    <source>
        <dbReference type="ARBA" id="ARBA00023136"/>
    </source>
</evidence>
<evidence type="ECO:0000259" key="15">
    <source>
        <dbReference type="Pfam" id="PF00520"/>
    </source>
</evidence>
<evidence type="ECO:0000256" key="4">
    <source>
        <dbReference type="ARBA" id="ARBA00022673"/>
    </source>
</evidence>
<keyword evidence="7" id="KW-0851">Voltage-gated channel</keyword>
<organism evidence="16 17">
    <name type="scientific">Strongylus vulgaris</name>
    <name type="common">Blood worm</name>
    <dbReference type="NCBI Taxonomy" id="40348"/>
    <lineage>
        <taxon>Eukaryota</taxon>
        <taxon>Metazoa</taxon>
        <taxon>Ecdysozoa</taxon>
        <taxon>Nematoda</taxon>
        <taxon>Chromadorea</taxon>
        <taxon>Rhabditida</taxon>
        <taxon>Rhabditina</taxon>
        <taxon>Rhabditomorpha</taxon>
        <taxon>Strongyloidea</taxon>
        <taxon>Strongylidae</taxon>
        <taxon>Strongylus</taxon>
    </lineage>
</organism>
<evidence type="ECO:0000313" key="17">
    <source>
        <dbReference type="Proteomes" id="UP000270094"/>
    </source>
</evidence>
<dbReference type="Pfam" id="PF00520">
    <property type="entry name" value="Ion_trans"/>
    <property type="match status" value="1"/>
</dbReference>
<keyword evidence="3" id="KW-0109">Calcium transport</keyword>
<protein>
    <recommendedName>
        <fullName evidence="15">Ion transport domain-containing protein</fullName>
    </recommendedName>
</protein>
<gene>
    <name evidence="16" type="ORF">SVUK_LOCUS10852</name>
</gene>
<keyword evidence="5 14" id="KW-0812">Transmembrane</keyword>
<dbReference type="GO" id="GO:0008331">
    <property type="term" value="F:high voltage-gated calcium channel activity"/>
    <property type="evidence" value="ECO:0007669"/>
    <property type="project" value="TreeGrafter"/>
</dbReference>
<evidence type="ECO:0000313" key="16">
    <source>
        <dbReference type="EMBL" id="VDM75854.1"/>
    </source>
</evidence>
<keyword evidence="8 14" id="KW-1133">Transmembrane helix</keyword>
<evidence type="ECO:0000256" key="13">
    <source>
        <dbReference type="SAM" id="MobiDB-lite"/>
    </source>
</evidence>
<dbReference type="GO" id="GO:0005891">
    <property type="term" value="C:voltage-gated calcium channel complex"/>
    <property type="evidence" value="ECO:0007669"/>
    <property type="project" value="TreeGrafter"/>
</dbReference>
<dbReference type="InterPro" id="IPR027359">
    <property type="entry name" value="Volt_channel_dom_sf"/>
</dbReference>
<dbReference type="Gene3D" id="1.20.120.350">
    <property type="entry name" value="Voltage-gated potassium channels. Chain C"/>
    <property type="match status" value="1"/>
</dbReference>
<dbReference type="SUPFAM" id="SSF81324">
    <property type="entry name" value="Voltage-gated potassium channels"/>
    <property type="match status" value="1"/>
</dbReference>
<sequence length="83" mass="9444">MTSHCRKLCRSGNGTTSSKKRQKTTFRTAGERWLTSERTEPYFMGIFCLECVLKIIAFGFIAHKGSYLRSGWNIMDFIVVVSG</sequence>
<keyword evidence="11" id="KW-0325">Glycoprotein</keyword>
<evidence type="ECO:0000256" key="5">
    <source>
        <dbReference type="ARBA" id="ARBA00022692"/>
    </source>
</evidence>
<evidence type="ECO:0000256" key="3">
    <source>
        <dbReference type="ARBA" id="ARBA00022568"/>
    </source>
</evidence>
<keyword evidence="17" id="KW-1185">Reference proteome</keyword>
<keyword evidence="4" id="KW-0107">Calcium channel</keyword>
<keyword evidence="10 14" id="KW-0472">Membrane</keyword>
<dbReference type="InterPro" id="IPR005821">
    <property type="entry name" value="Ion_trans_dom"/>
</dbReference>
<keyword evidence="6" id="KW-0106">Calcium</keyword>
<feature type="domain" description="Ion transport" evidence="15">
    <location>
        <begin position="39"/>
        <end position="81"/>
    </location>
</feature>
<evidence type="ECO:0000256" key="7">
    <source>
        <dbReference type="ARBA" id="ARBA00022882"/>
    </source>
</evidence>
<feature type="region of interest" description="Disordered" evidence="13">
    <location>
        <begin position="1"/>
        <end position="24"/>
    </location>
</feature>
<evidence type="ECO:0000256" key="11">
    <source>
        <dbReference type="ARBA" id="ARBA00023180"/>
    </source>
</evidence>
<dbReference type="GO" id="GO:0098703">
    <property type="term" value="P:calcium ion import across plasma membrane"/>
    <property type="evidence" value="ECO:0007669"/>
    <property type="project" value="TreeGrafter"/>
</dbReference>
<dbReference type="OrthoDB" id="431720at2759"/>
<comment type="subcellular location">
    <subcellularLocation>
        <location evidence="1">Membrane</location>
        <topology evidence="1">Multi-pass membrane protein</topology>
    </subcellularLocation>
</comment>
<evidence type="ECO:0000256" key="9">
    <source>
        <dbReference type="ARBA" id="ARBA00023065"/>
    </source>
</evidence>
<dbReference type="GO" id="GO:0007268">
    <property type="term" value="P:chemical synaptic transmission"/>
    <property type="evidence" value="ECO:0007669"/>
    <property type="project" value="TreeGrafter"/>
</dbReference>
<keyword evidence="12" id="KW-0407">Ion channel</keyword>
<proteinExistence type="predicted"/>
<evidence type="ECO:0000256" key="14">
    <source>
        <dbReference type="SAM" id="Phobius"/>
    </source>
</evidence>